<evidence type="ECO:0000256" key="1">
    <source>
        <dbReference type="SAM" id="SignalP"/>
    </source>
</evidence>
<dbReference type="PROSITE" id="PS00430">
    <property type="entry name" value="TONB_DEPENDENT_REC_1"/>
    <property type="match status" value="1"/>
</dbReference>
<evidence type="ECO:0000313" key="2">
    <source>
        <dbReference type="EMBL" id="MCL6683763.1"/>
    </source>
</evidence>
<keyword evidence="3" id="KW-1185">Reference proteome</keyword>
<feature type="signal peptide" evidence="1">
    <location>
        <begin position="1"/>
        <end position="23"/>
    </location>
</feature>
<proteinExistence type="predicted"/>
<dbReference type="EMBL" id="JAMGBD010000001">
    <property type="protein sequence ID" value="MCL6683763.1"/>
    <property type="molecule type" value="Genomic_DNA"/>
</dbReference>
<keyword evidence="1" id="KW-0732">Signal</keyword>
<comment type="caution">
    <text evidence="2">The sequence shown here is derived from an EMBL/GenBank/DDBJ whole genome shotgun (WGS) entry which is preliminary data.</text>
</comment>
<feature type="chain" id="PRO_5046349111" evidence="1">
    <location>
        <begin position="24"/>
        <end position="306"/>
    </location>
</feature>
<reference evidence="2" key="1">
    <citation type="submission" date="2022-05" db="EMBL/GenBank/DDBJ databases">
        <authorList>
            <person name="Jo J.-H."/>
            <person name="Im W.-T."/>
        </authorList>
    </citation>
    <scope>NUCLEOTIDE SEQUENCE</scope>
    <source>
        <strain evidence="2">SE158</strain>
    </source>
</reference>
<dbReference type="InterPro" id="IPR010916">
    <property type="entry name" value="TonB_box_CS"/>
</dbReference>
<dbReference type="Proteomes" id="UP001165363">
    <property type="component" value="Unassembled WGS sequence"/>
</dbReference>
<accession>A0ABT0RMA5</accession>
<name>A0ABT0RMA5_9SPHN</name>
<protein>
    <submittedName>
        <fullName evidence="2">Uncharacterized protein</fullName>
    </submittedName>
</protein>
<evidence type="ECO:0000313" key="3">
    <source>
        <dbReference type="Proteomes" id="UP001165363"/>
    </source>
</evidence>
<gene>
    <name evidence="2" type="ORF">LZ536_07600</name>
</gene>
<sequence>MNRVLSVTIAALLAAAGAVPAAAQVDVRASSASSKQTDESVVVTGQRKQIAQALKKLIEQSDSEQFARFEDELCPIVIGMPRDWTASLTRMIRENVIAVGGKAGKPGCTFNAAIIFIDQPLELVKAFAEEEPGYFSMTPKELAKFTAVQRPVTSWHVTDMRGRDGQELGQMGMLGGMPADARINRNAAASRLYTNVREDMLVGFVVIDRQQTVGKSLRQLADLATMHIMLDVRQDASELDPGSILSLFEARADNSPAPDRLSQFDRGALRGFYTQRENNRSARQQAENIARAIEKGAGDEPPPAKQ</sequence>
<dbReference type="RefSeq" id="WP_249847806.1">
    <property type="nucleotide sequence ID" value="NZ_JAMGBD010000001.1"/>
</dbReference>
<organism evidence="2 3">
    <name type="scientific">Sphingomonas alba</name>
    <dbReference type="NCBI Taxonomy" id="2908208"/>
    <lineage>
        <taxon>Bacteria</taxon>
        <taxon>Pseudomonadati</taxon>
        <taxon>Pseudomonadota</taxon>
        <taxon>Alphaproteobacteria</taxon>
        <taxon>Sphingomonadales</taxon>
        <taxon>Sphingomonadaceae</taxon>
        <taxon>Sphingomonas</taxon>
    </lineage>
</organism>